<feature type="transmembrane region" description="Helical" evidence="1">
    <location>
        <begin position="12"/>
        <end position="30"/>
    </location>
</feature>
<keyword evidence="1" id="KW-0472">Membrane</keyword>
<sequence length="160" mass="18665">MQYAMQSYYNAFRFYRSSVINILIVISTIFGCPPTKSSNLARALGRRRTWRRPAFVSKFDFFDPKNKTLDTIMAIRNDQIRKTLALIPLVAIRIRPPARQRKNNRMKTGRRSIRKIHKQTTTFIGYLKGLPRWHLCLAPTGITRIRLFSVDCGDYRQSGP</sequence>
<reference evidence="2 3" key="1">
    <citation type="journal article" date="2015" name="Proc. Natl. Acad. Sci. U.S.A.">
        <title>The resurrection genome of Boea hygrometrica: A blueprint for survival of dehydration.</title>
        <authorList>
            <person name="Xiao L."/>
            <person name="Yang G."/>
            <person name="Zhang L."/>
            <person name="Yang X."/>
            <person name="Zhao S."/>
            <person name="Ji Z."/>
            <person name="Zhou Q."/>
            <person name="Hu M."/>
            <person name="Wang Y."/>
            <person name="Chen M."/>
            <person name="Xu Y."/>
            <person name="Jin H."/>
            <person name="Xiao X."/>
            <person name="Hu G."/>
            <person name="Bao F."/>
            <person name="Hu Y."/>
            <person name="Wan P."/>
            <person name="Li L."/>
            <person name="Deng X."/>
            <person name="Kuang T."/>
            <person name="Xiang C."/>
            <person name="Zhu J.K."/>
            <person name="Oliver M.J."/>
            <person name="He Y."/>
        </authorList>
    </citation>
    <scope>NUCLEOTIDE SEQUENCE [LARGE SCALE GENOMIC DNA]</scope>
    <source>
        <strain evidence="3">cv. XS01</strain>
    </source>
</reference>
<keyword evidence="1" id="KW-1133">Transmembrane helix</keyword>
<accession>A0A2Z7BGQ0</accession>
<organism evidence="2 3">
    <name type="scientific">Dorcoceras hygrometricum</name>
    <dbReference type="NCBI Taxonomy" id="472368"/>
    <lineage>
        <taxon>Eukaryota</taxon>
        <taxon>Viridiplantae</taxon>
        <taxon>Streptophyta</taxon>
        <taxon>Embryophyta</taxon>
        <taxon>Tracheophyta</taxon>
        <taxon>Spermatophyta</taxon>
        <taxon>Magnoliopsida</taxon>
        <taxon>eudicotyledons</taxon>
        <taxon>Gunneridae</taxon>
        <taxon>Pentapetalae</taxon>
        <taxon>asterids</taxon>
        <taxon>lamiids</taxon>
        <taxon>Lamiales</taxon>
        <taxon>Gesneriaceae</taxon>
        <taxon>Didymocarpoideae</taxon>
        <taxon>Trichosporeae</taxon>
        <taxon>Loxocarpinae</taxon>
        <taxon>Dorcoceras</taxon>
    </lineage>
</organism>
<protein>
    <submittedName>
        <fullName evidence="2">Uncharacterized protein</fullName>
    </submittedName>
</protein>
<dbReference type="EMBL" id="KV005786">
    <property type="protein sequence ID" value="KZV33450.1"/>
    <property type="molecule type" value="Genomic_DNA"/>
</dbReference>
<keyword evidence="1" id="KW-0812">Transmembrane</keyword>
<dbReference type="Proteomes" id="UP000250235">
    <property type="component" value="Unassembled WGS sequence"/>
</dbReference>
<evidence type="ECO:0000313" key="2">
    <source>
        <dbReference type="EMBL" id="KZV33450.1"/>
    </source>
</evidence>
<evidence type="ECO:0000256" key="1">
    <source>
        <dbReference type="SAM" id="Phobius"/>
    </source>
</evidence>
<name>A0A2Z7BGQ0_9LAMI</name>
<keyword evidence="3" id="KW-1185">Reference proteome</keyword>
<evidence type="ECO:0000313" key="3">
    <source>
        <dbReference type="Proteomes" id="UP000250235"/>
    </source>
</evidence>
<proteinExistence type="predicted"/>
<gene>
    <name evidence="2" type="ORF">F511_33696</name>
</gene>
<dbReference type="AlphaFoldDB" id="A0A2Z7BGQ0"/>